<reference evidence="3" key="2">
    <citation type="submission" date="2021-01" db="UniProtKB">
        <authorList>
            <consortium name="EnsemblPlants"/>
        </authorList>
    </citation>
    <scope>IDENTIFICATION</scope>
</reference>
<keyword evidence="1" id="KW-0040">ANK repeat</keyword>
<feature type="domain" description="PGG" evidence="2">
    <location>
        <begin position="293"/>
        <end position="376"/>
    </location>
</feature>
<dbReference type="InterPro" id="IPR026961">
    <property type="entry name" value="PGG_dom"/>
</dbReference>
<dbReference type="Gramene" id="QL01p008862:mrna">
    <property type="protein sequence ID" value="QL01p008862:mrna"/>
    <property type="gene ID" value="QL01p008862"/>
</dbReference>
<dbReference type="PROSITE" id="PS50297">
    <property type="entry name" value="ANK_REP_REGION"/>
    <property type="match status" value="2"/>
</dbReference>
<dbReference type="PANTHER" id="PTHR24128:SF24">
    <property type="entry name" value="ANKYRIN REPEAT PROTEIN"/>
    <property type="match status" value="1"/>
</dbReference>
<name>A0A7N2KLD9_QUELO</name>
<dbReference type="InParanoid" id="A0A7N2KLD9"/>
<sequence length="612" mass="66984">MSAYSIIGERIVKLNAVALHGNIAAFYSLIIRENVRILEDIDELPFVDTPLHIAASAGGPQHIQFAMEMMRLKPSFARKLNLNGYSPIHLALQEGHTQMVRRLLQVDGDLVRVKGKEGRTPLHDVAAAAATEQQLALMDKFLSYNPNSIEDATIQNQTALHIALENNNLHAFKRLVRWLRKNKRENAREILNRQDEKGNTLLHVAVSKNQTEAVRKLLNCGVNLKARNLEGHTAQDMLQEQTQVNNSGIRDLLICCGALSCSLRPGILRKIVFFFERLRLLIKSAREGSKISNDDRNALLVVAALLITITYQVVITPPGGLWQDNETISSLHHAGTAIAQQTYGNFEIVATINYITFTLSAIMTFLLLPRGLSNDDLEVEDKLFSHFGECTASFGGKSAKMGKWVMNLSRQKDKAVTRVREMKAVWHTWPALAPRDFQYLHQVVQGCDLIVGTSSGVPIKRRAVEAIGAATPISKDPKRTKIHSSVDDVVEVPPPMTGGALAKETVATQLAAASGQASARSTPEAAPSFELKAFEGAKDPKPVVTKLVVEPAPNVQRKASKDLDADIVAAEEALARAHKALQDLKVKKQLVLSSSTVPAIPSGGSLLTGLMP</sequence>
<dbReference type="EnsemblPlants" id="QL01p008862:mrna">
    <property type="protein sequence ID" value="QL01p008862:mrna"/>
    <property type="gene ID" value="QL01p008862"/>
</dbReference>
<evidence type="ECO:0000256" key="1">
    <source>
        <dbReference type="PROSITE-ProRule" id="PRU00023"/>
    </source>
</evidence>
<evidence type="ECO:0000313" key="4">
    <source>
        <dbReference type="Proteomes" id="UP000594261"/>
    </source>
</evidence>
<dbReference type="AlphaFoldDB" id="A0A7N2KLD9"/>
<feature type="repeat" description="ANK" evidence="1">
    <location>
        <begin position="83"/>
        <end position="110"/>
    </location>
</feature>
<dbReference type="SUPFAM" id="SSF48403">
    <property type="entry name" value="Ankyrin repeat"/>
    <property type="match status" value="1"/>
</dbReference>
<dbReference type="InterPro" id="IPR002110">
    <property type="entry name" value="Ankyrin_rpt"/>
</dbReference>
<dbReference type="Pfam" id="PF13962">
    <property type="entry name" value="PGG"/>
    <property type="match status" value="1"/>
</dbReference>
<dbReference type="FunCoup" id="A0A7N2KLD9">
    <property type="interactions" value="99"/>
</dbReference>
<dbReference type="PANTHER" id="PTHR24128">
    <property type="entry name" value="HOMEOBOX PROTEIN WARIAI"/>
    <property type="match status" value="1"/>
</dbReference>
<dbReference type="PROSITE" id="PS50088">
    <property type="entry name" value="ANK_REPEAT"/>
    <property type="match status" value="2"/>
</dbReference>
<protein>
    <recommendedName>
        <fullName evidence="2">PGG domain-containing protein</fullName>
    </recommendedName>
</protein>
<dbReference type="Gene3D" id="1.25.40.20">
    <property type="entry name" value="Ankyrin repeat-containing domain"/>
    <property type="match status" value="1"/>
</dbReference>
<dbReference type="SMART" id="SM00248">
    <property type="entry name" value="ANK"/>
    <property type="match status" value="5"/>
</dbReference>
<dbReference type="Proteomes" id="UP000594261">
    <property type="component" value="Chromosome 1"/>
</dbReference>
<keyword evidence="4" id="KW-1185">Reference proteome</keyword>
<accession>A0A7N2KLD9</accession>
<evidence type="ECO:0000259" key="2">
    <source>
        <dbReference type="Pfam" id="PF13962"/>
    </source>
</evidence>
<dbReference type="EMBL" id="LRBV02000001">
    <property type="status" value="NOT_ANNOTATED_CDS"/>
    <property type="molecule type" value="Genomic_DNA"/>
</dbReference>
<reference evidence="3 4" key="1">
    <citation type="journal article" date="2016" name="G3 (Bethesda)">
        <title>First Draft Assembly and Annotation of the Genome of a California Endemic Oak Quercus lobata Nee (Fagaceae).</title>
        <authorList>
            <person name="Sork V.L."/>
            <person name="Fitz-Gibbon S.T."/>
            <person name="Puiu D."/>
            <person name="Crepeau M."/>
            <person name="Gugger P.F."/>
            <person name="Sherman R."/>
            <person name="Stevens K."/>
            <person name="Langley C.H."/>
            <person name="Pellegrini M."/>
            <person name="Salzberg S.L."/>
        </authorList>
    </citation>
    <scope>NUCLEOTIDE SEQUENCE [LARGE SCALE GENOMIC DNA]</scope>
    <source>
        <strain evidence="3 4">cv. SW786</strain>
    </source>
</reference>
<feature type="repeat" description="ANK" evidence="1">
    <location>
        <begin position="197"/>
        <end position="229"/>
    </location>
</feature>
<organism evidence="3 4">
    <name type="scientific">Quercus lobata</name>
    <name type="common">Valley oak</name>
    <dbReference type="NCBI Taxonomy" id="97700"/>
    <lineage>
        <taxon>Eukaryota</taxon>
        <taxon>Viridiplantae</taxon>
        <taxon>Streptophyta</taxon>
        <taxon>Embryophyta</taxon>
        <taxon>Tracheophyta</taxon>
        <taxon>Spermatophyta</taxon>
        <taxon>Magnoliopsida</taxon>
        <taxon>eudicotyledons</taxon>
        <taxon>Gunneridae</taxon>
        <taxon>Pentapetalae</taxon>
        <taxon>rosids</taxon>
        <taxon>fabids</taxon>
        <taxon>Fagales</taxon>
        <taxon>Fagaceae</taxon>
        <taxon>Quercus</taxon>
    </lineage>
</organism>
<dbReference type="InterPro" id="IPR036770">
    <property type="entry name" value="Ankyrin_rpt-contain_sf"/>
</dbReference>
<proteinExistence type="predicted"/>
<evidence type="ECO:0000313" key="3">
    <source>
        <dbReference type="EnsemblPlants" id="QL01p008862:mrna"/>
    </source>
</evidence>
<dbReference type="Pfam" id="PF12796">
    <property type="entry name" value="Ank_2"/>
    <property type="match status" value="2"/>
</dbReference>